<accession>A0AAE3JN31</accession>
<dbReference type="EMBL" id="JAIRBC010000008">
    <property type="protein sequence ID" value="MCG2460515.1"/>
    <property type="molecule type" value="Genomic_DNA"/>
</dbReference>
<feature type="chain" id="PRO_5042000336" description="Outer membrane protein beta-barrel domain-containing protein" evidence="1">
    <location>
        <begin position="20"/>
        <end position="215"/>
    </location>
</feature>
<evidence type="ECO:0000313" key="2">
    <source>
        <dbReference type="EMBL" id="MCG2460515.1"/>
    </source>
</evidence>
<dbReference type="SUPFAM" id="SSF56925">
    <property type="entry name" value="OMPA-like"/>
    <property type="match status" value="1"/>
</dbReference>
<reference evidence="2" key="1">
    <citation type="submission" date="2023-02" db="EMBL/GenBank/DDBJ databases">
        <title>Genome of Flavobacteriaceae gen. nov. sp. strain F89.</title>
        <authorList>
            <person name="Wang Y."/>
        </authorList>
    </citation>
    <scope>NUCLEOTIDE SEQUENCE</scope>
    <source>
        <strain evidence="2">F89</strain>
    </source>
</reference>
<protein>
    <recommendedName>
        <fullName evidence="4">Outer membrane protein beta-barrel domain-containing protein</fullName>
    </recommendedName>
</protein>
<gene>
    <name evidence="2" type="ORF">K8352_07130</name>
</gene>
<keyword evidence="1" id="KW-0732">Signal</keyword>
<dbReference type="Gene3D" id="2.40.160.20">
    <property type="match status" value="1"/>
</dbReference>
<evidence type="ECO:0008006" key="4">
    <source>
        <dbReference type="Google" id="ProtNLM"/>
    </source>
</evidence>
<dbReference type="RefSeq" id="WP_317901661.1">
    <property type="nucleotide sequence ID" value="NZ_JAIRBC010000008.1"/>
</dbReference>
<proteinExistence type="predicted"/>
<keyword evidence="3" id="KW-1185">Reference proteome</keyword>
<evidence type="ECO:0000256" key="1">
    <source>
        <dbReference type="SAM" id="SignalP"/>
    </source>
</evidence>
<evidence type="ECO:0000313" key="3">
    <source>
        <dbReference type="Proteomes" id="UP001200642"/>
    </source>
</evidence>
<name>A0AAE3JN31_9FLAO</name>
<dbReference type="Proteomes" id="UP001200642">
    <property type="component" value="Unassembled WGS sequence"/>
</dbReference>
<comment type="caution">
    <text evidence="2">The sequence shown here is derived from an EMBL/GenBank/DDBJ whole genome shotgun (WGS) entry which is preliminary data.</text>
</comment>
<dbReference type="AlphaFoldDB" id="A0AAE3JN31"/>
<feature type="signal peptide" evidence="1">
    <location>
        <begin position="1"/>
        <end position="19"/>
    </location>
</feature>
<sequence>MKKSFLIAFLGLTGFSTYAQNVNLSAYGAYAFNSKFDSYYDPYEYYNGEIKGGFQWGVGVEFRVQPAVGLELSYFRQDTHSPTTYLMPGQLVVKTTDFDLDINYIMLGGNKYFRAPNSQFEGFGGLSAGIFTAGLSNPDNGNESNVTKFAWGGKLGGIFWASESVGIKLQMQFLSAVQAVGGGFYFGSGGVATGVSSYSTIFQFSLGGGLVFSLD</sequence>
<dbReference type="InterPro" id="IPR011250">
    <property type="entry name" value="OMP/PagP_B-barrel"/>
</dbReference>
<organism evidence="2 3">
    <name type="scientific">Cerina litoralis</name>
    <dbReference type="NCBI Taxonomy" id="2874477"/>
    <lineage>
        <taxon>Bacteria</taxon>
        <taxon>Pseudomonadati</taxon>
        <taxon>Bacteroidota</taxon>
        <taxon>Flavobacteriia</taxon>
        <taxon>Flavobacteriales</taxon>
        <taxon>Flavobacteriaceae</taxon>
        <taxon>Cerina</taxon>
    </lineage>
</organism>